<dbReference type="Gene3D" id="2.40.10.10">
    <property type="entry name" value="Trypsin-like serine proteases"/>
    <property type="match status" value="1"/>
</dbReference>
<organism evidence="2 3">
    <name type="scientific">Lampropedia hyalina DSM 16112</name>
    <dbReference type="NCBI Taxonomy" id="1122156"/>
    <lineage>
        <taxon>Bacteria</taxon>
        <taxon>Pseudomonadati</taxon>
        <taxon>Pseudomonadota</taxon>
        <taxon>Betaproteobacteria</taxon>
        <taxon>Burkholderiales</taxon>
        <taxon>Comamonadaceae</taxon>
        <taxon>Lampropedia</taxon>
    </lineage>
</organism>
<reference evidence="2 3" key="1">
    <citation type="submission" date="2016-11" db="EMBL/GenBank/DDBJ databases">
        <authorList>
            <person name="Jaros S."/>
            <person name="Januszkiewicz K."/>
            <person name="Wedrychowicz H."/>
        </authorList>
    </citation>
    <scope>NUCLEOTIDE SEQUENCE [LARGE SCALE GENOMIC DNA]</scope>
    <source>
        <strain evidence="2 3">DSM 16112</strain>
    </source>
</reference>
<evidence type="ECO:0000259" key="1">
    <source>
        <dbReference type="Pfam" id="PF13191"/>
    </source>
</evidence>
<dbReference type="AlphaFoldDB" id="A0A1M4XHB5"/>
<dbReference type="EMBL" id="FQUZ01000009">
    <property type="protein sequence ID" value="SHE92756.1"/>
    <property type="molecule type" value="Genomic_DNA"/>
</dbReference>
<dbReference type="Pfam" id="PF13365">
    <property type="entry name" value="Trypsin_2"/>
    <property type="match status" value="1"/>
</dbReference>
<gene>
    <name evidence="2" type="ORF">SAMN02745117_01060</name>
</gene>
<dbReference type="Gene3D" id="3.40.50.300">
    <property type="entry name" value="P-loop containing nucleotide triphosphate hydrolases"/>
    <property type="match status" value="1"/>
</dbReference>
<dbReference type="InterPro" id="IPR028301">
    <property type="entry name" value="V8_his_AS"/>
</dbReference>
<dbReference type="SUPFAM" id="SSF50494">
    <property type="entry name" value="Trypsin-like serine proteases"/>
    <property type="match status" value="1"/>
</dbReference>
<sequence>MAGALQNAAPLLARHVTAARPAFAAVFDPLAGGIRAVQYVDFKLLALGADNQEQALERAFQYAEETGFLEPLLHGLLAMGGLDMEACLRAARPRQLAATPATRAPQGQTLTLEAWSQDMPDWIRMSDLSAGLMLARSRLCLIQVATERGVARGTGFLIGPQTVLTNFHVIQSLIDPQTGRALPDTARRISCHFEHGLGAGKETCQAVDDWLVAYSPMRPDALSAHDPYRDTPNPFAAEVPLDFCALRLLNAPGRRRGWYDLRDTGSIHHERDITFVVQHPADAEQHVGFGTGSRAFAAGSPYMEHHAPTATGSSGGLCLDHRLKPLALHYGAERDAAGTLRRNCATFLHRIVAVAPDIDQVQPAHDWLWRLDPLDGRLVIGRRATQQRVLHMVQNAERPILVIRGGTGSGKSFSCQIIRACMARDRVALVPLSARTLPTSAHQLAVEILTHAGVPPAAIATLPAGRPTDTSLAAWLHTQFLPQFQTLLHTHLHPMQRQLWLVLDDLEHIDIPQTDARELLDALYAAAPQMPCLRIVLIGLRQQPIGIDPDRVQLETLPAADSISLQELVDSLCALFTEHRIGVPMEEVTRHAQLALSLAQSLPWHGDWGGLATSHVPASPLTLLGRLSQLLQAVHAKVVPQWQN</sequence>
<name>A0A1M4XHB5_9BURK</name>
<keyword evidence="3" id="KW-1185">Reference proteome</keyword>
<dbReference type="SUPFAM" id="SSF52540">
    <property type="entry name" value="P-loop containing nucleoside triphosphate hydrolases"/>
    <property type="match status" value="1"/>
</dbReference>
<dbReference type="InterPro" id="IPR027417">
    <property type="entry name" value="P-loop_NTPase"/>
</dbReference>
<dbReference type="InterPro" id="IPR043504">
    <property type="entry name" value="Peptidase_S1_PA_chymotrypsin"/>
</dbReference>
<dbReference type="STRING" id="1122156.SAMN02745117_01060"/>
<evidence type="ECO:0000313" key="2">
    <source>
        <dbReference type="EMBL" id="SHE92756.1"/>
    </source>
</evidence>
<dbReference type="InterPro" id="IPR041664">
    <property type="entry name" value="AAA_16"/>
</dbReference>
<dbReference type="Pfam" id="PF13191">
    <property type="entry name" value="AAA_16"/>
    <property type="match status" value="1"/>
</dbReference>
<dbReference type="Proteomes" id="UP000184327">
    <property type="component" value="Unassembled WGS sequence"/>
</dbReference>
<feature type="domain" description="Orc1-like AAA ATPase" evidence="1">
    <location>
        <begin position="379"/>
        <end position="530"/>
    </location>
</feature>
<protein>
    <submittedName>
        <fullName evidence="2">AAA ATPase domain-containing protein</fullName>
    </submittedName>
</protein>
<dbReference type="PROSITE" id="PS00672">
    <property type="entry name" value="V8_HIS"/>
    <property type="match status" value="1"/>
</dbReference>
<dbReference type="InterPro" id="IPR009003">
    <property type="entry name" value="Peptidase_S1_PA"/>
</dbReference>
<evidence type="ECO:0000313" key="3">
    <source>
        <dbReference type="Proteomes" id="UP000184327"/>
    </source>
</evidence>
<proteinExistence type="predicted"/>
<accession>A0A1M4XHB5</accession>